<evidence type="ECO:0000259" key="4">
    <source>
        <dbReference type="Pfam" id="PF04064"/>
    </source>
</evidence>
<evidence type="ECO:0000259" key="3">
    <source>
        <dbReference type="Pfam" id="PF04063"/>
    </source>
</evidence>
<protein>
    <recommendedName>
        <fullName evidence="2">Protein HGH1 homolog</fullName>
    </recommendedName>
</protein>
<evidence type="ECO:0000313" key="6">
    <source>
        <dbReference type="RefSeq" id="XP_015183872.1"/>
    </source>
</evidence>
<dbReference type="Pfam" id="PF04064">
    <property type="entry name" value="DUF384"/>
    <property type="match status" value="1"/>
</dbReference>
<name>A0ABM1IUI5_POLDO</name>
<dbReference type="RefSeq" id="XP_015183872.1">
    <property type="nucleotide sequence ID" value="XM_015328386.1"/>
</dbReference>
<dbReference type="PANTHER" id="PTHR13387">
    <property type="entry name" value="PROTEIN HGH1 HOMOLOG"/>
    <property type="match status" value="1"/>
</dbReference>
<dbReference type="Proteomes" id="UP000694924">
    <property type="component" value="Unplaced"/>
</dbReference>
<sequence>MELLKEVSDFLNINTRLDLKAVALQNVLNITGSKEGLQLLLGCLDILKQLVILMQDESTAIAKDAALSAINISADEAGANAFITISESSQQDKEEKYTHNLIQVCMSSIMDKNSLLADPCCMILSNVTRPKYLVDRVITLIEKTNYSWDSVMAAFTAKKYNLKGANLHYLGPVFSNLTQSPSVRKYVMDKTSYVIQRLLPFTEYSDSIVRRGGIIGTLKNCCFDVEHHEWLLSKDVNILVYLLLPLAGPEEFDEEENDKLPLHLQYLPSTKEREPDPDIRIMLLEALEQLCATKKGREILRDNNTYVILRELHKSEKCKEVLLACENVVDILIRTEEEIGLDNIKDVDVPVEYKEKFEKMDEEFINT</sequence>
<gene>
    <name evidence="6" type="primary">LOC107070312</name>
</gene>
<reference evidence="6" key="1">
    <citation type="submission" date="2025-08" db="UniProtKB">
        <authorList>
            <consortium name="RefSeq"/>
        </authorList>
    </citation>
    <scope>IDENTIFICATION</scope>
    <source>
        <tissue evidence="6">Whole body</tissue>
    </source>
</reference>
<keyword evidence="5" id="KW-1185">Reference proteome</keyword>
<dbReference type="SUPFAM" id="SSF48371">
    <property type="entry name" value="ARM repeat"/>
    <property type="match status" value="1"/>
</dbReference>
<dbReference type="InterPro" id="IPR011989">
    <property type="entry name" value="ARM-like"/>
</dbReference>
<feature type="domain" description="Protein HGH1 C-terminal" evidence="4">
    <location>
        <begin position="286"/>
        <end position="339"/>
    </location>
</feature>
<accession>A0ABM1IUI5</accession>
<evidence type="ECO:0000256" key="2">
    <source>
        <dbReference type="ARBA" id="ARBA00014076"/>
    </source>
</evidence>
<dbReference type="InterPro" id="IPR016024">
    <property type="entry name" value="ARM-type_fold"/>
</dbReference>
<dbReference type="PANTHER" id="PTHR13387:SF9">
    <property type="entry name" value="PROTEIN HGH1 HOMOLOG"/>
    <property type="match status" value="1"/>
</dbReference>
<comment type="similarity">
    <text evidence="1">Belongs to the HGH1 family.</text>
</comment>
<evidence type="ECO:0000256" key="1">
    <source>
        <dbReference type="ARBA" id="ARBA00006712"/>
    </source>
</evidence>
<proteinExistence type="inferred from homology"/>
<dbReference type="InterPro" id="IPR039717">
    <property type="entry name" value="Hgh1"/>
</dbReference>
<evidence type="ECO:0000313" key="5">
    <source>
        <dbReference type="Proteomes" id="UP000694924"/>
    </source>
</evidence>
<feature type="domain" description="Protein HGH1 N-terminal" evidence="3">
    <location>
        <begin position="109"/>
        <end position="280"/>
    </location>
</feature>
<dbReference type="Gene3D" id="1.25.10.10">
    <property type="entry name" value="Leucine-rich Repeat Variant"/>
    <property type="match status" value="1"/>
</dbReference>
<organism evidence="5 6">
    <name type="scientific">Polistes dominula</name>
    <name type="common">European paper wasp</name>
    <name type="synonym">Vespa dominula</name>
    <dbReference type="NCBI Taxonomy" id="743375"/>
    <lineage>
        <taxon>Eukaryota</taxon>
        <taxon>Metazoa</taxon>
        <taxon>Ecdysozoa</taxon>
        <taxon>Arthropoda</taxon>
        <taxon>Hexapoda</taxon>
        <taxon>Insecta</taxon>
        <taxon>Pterygota</taxon>
        <taxon>Neoptera</taxon>
        <taxon>Endopterygota</taxon>
        <taxon>Hymenoptera</taxon>
        <taxon>Apocrita</taxon>
        <taxon>Aculeata</taxon>
        <taxon>Vespoidea</taxon>
        <taxon>Vespidae</taxon>
        <taxon>Polistinae</taxon>
        <taxon>Polistini</taxon>
        <taxon>Polistes</taxon>
    </lineage>
</organism>
<dbReference type="Pfam" id="PF04063">
    <property type="entry name" value="DUF383"/>
    <property type="match status" value="1"/>
</dbReference>
<dbReference type="InterPro" id="IPR007206">
    <property type="entry name" value="Protein_HGH1_C"/>
</dbReference>
<dbReference type="InterPro" id="IPR007205">
    <property type="entry name" value="Protein_HGH1_N"/>
</dbReference>
<dbReference type="GeneID" id="107070312"/>